<evidence type="ECO:0000313" key="4">
    <source>
        <dbReference type="Proteomes" id="UP000430272"/>
    </source>
</evidence>
<keyword evidence="1" id="KW-0472">Membrane</keyword>
<evidence type="ECO:0000256" key="1">
    <source>
        <dbReference type="SAM" id="Phobius"/>
    </source>
</evidence>
<dbReference type="InterPro" id="IPR053521">
    <property type="entry name" value="McjB-like"/>
</dbReference>
<feature type="domain" description="Microcin J25-processing protein McjB C-terminal" evidence="2">
    <location>
        <begin position="28"/>
        <end position="140"/>
    </location>
</feature>
<dbReference type="OrthoDB" id="7569774at2"/>
<accession>A0A844Y8S8</accession>
<dbReference type="NCBIfam" id="NF033537">
    <property type="entry name" value="lasso_biosyn_B2"/>
    <property type="match status" value="1"/>
</dbReference>
<keyword evidence="4" id="KW-1185">Reference proteome</keyword>
<reference evidence="3 4" key="1">
    <citation type="submission" date="2019-12" db="EMBL/GenBank/DDBJ databases">
        <title>Genomic-based taxomic classification of the family Erythrobacteraceae.</title>
        <authorList>
            <person name="Xu L."/>
        </authorList>
    </citation>
    <scope>NUCLEOTIDE SEQUENCE [LARGE SCALE GENOMIC DNA]</scope>
    <source>
        <strain evidence="3 4">JCM 17468</strain>
    </source>
</reference>
<dbReference type="Pfam" id="PF13471">
    <property type="entry name" value="Transglut_core3"/>
    <property type="match status" value="1"/>
</dbReference>
<feature type="transmembrane region" description="Helical" evidence="1">
    <location>
        <begin position="21"/>
        <end position="41"/>
    </location>
</feature>
<gene>
    <name evidence="3" type="ORF">GRI47_09935</name>
</gene>
<dbReference type="EMBL" id="WTYD01000001">
    <property type="protein sequence ID" value="MXO54321.1"/>
    <property type="molecule type" value="Genomic_DNA"/>
</dbReference>
<dbReference type="Proteomes" id="UP000430272">
    <property type="component" value="Unassembled WGS sequence"/>
</dbReference>
<evidence type="ECO:0000259" key="2">
    <source>
        <dbReference type="Pfam" id="PF13471"/>
    </source>
</evidence>
<name>A0A844Y8S8_9SPHN</name>
<sequence>MSGAIDRIARWGRLIRRHHLLLLKALVLLVAIRLTLTLRSYRPVLARIKGIPPRQDLGIPLPLLAWAVERTAPLVPNASCLTQALTLRYLAAREGQECTIRIGVRQERGKAFEAHAWVIAGDAVMIGGQEERIEDFTPIVDL</sequence>
<dbReference type="AlphaFoldDB" id="A0A844Y8S8"/>
<keyword evidence="1" id="KW-0812">Transmembrane</keyword>
<organism evidence="3 4">
    <name type="scientific">Qipengyuania pelagi</name>
    <dbReference type="NCBI Taxonomy" id="994320"/>
    <lineage>
        <taxon>Bacteria</taxon>
        <taxon>Pseudomonadati</taxon>
        <taxon>Pseudomonadota</taxon>
        <taxon>Alphaproteobacteria</taxon>
        <taxon>Sphingomonadales</taxon>
        <taxon>Erythrobacteraceae</taxon>
        <taxon>Qipengyuania</taxon>
    </lineage>
</organism>
<keyword evidence="1" id="KW-1133">Transmembrane helix</keyword>
<dbReference type="InterPro" id="IPR032708">
    <property type="entry name" value="McjB_C"/>
</dbReference>
<dbReference type="RefSeq" id="WP_160661078.1">
    <property type="nucleotide sequence ID" value="NZ_BAABDV010000001.1"/>
</dbReference>
<comment type="caution">
    <text evidence="3">The sequence shown here is derived from an EMBL/GenBank/DDBJ whole genome shotgun (WGS) entry which is preliminary data.</text>
</comment>
<evidence type="ECO:0000313" key="3">
    <source>
        <dbReference type="EMBL" id="MXO54321.1"/>
    </source>
</evidence>
<protein>
    <submittedName>
        <fullName evidence="3">Lasso peptide biosynthesis B2 protein</fullName>
    </submittedName>
</protein>
<proteinExistence type="predicted"/>